<dbReference type="OrthoDB" id="9808281at2"/>
<keyword evidence="8" id="KW-1185">Reference proteome</keyword>
<evidence type="ECO:0000256" key="1">
    <source>
        <dbReference type="ARBA" id="ARBA00010990"/>
    </source>
</evidence>
<reference evidence="6 7" key="1">
    <citation type="submission" date="2019-02" db="EMBL/GenBank/DDBJ databases">
        <title>Complete Genome Sequence and Methylome Analysis of Sphaerotilus natans subsp. sulfidivorans D-507.</title>
        <authorList>
            <person name="Fomenkov A."/>
            <person name="Gridneva E."/>
            <person name="Smolyakov D."/>
            <person name="Dubinina G."/>
            <person name="Vincze T."/>
            <person name="Grabovich M."/>
            <person name="Roberts R.J."/>
        </authorList>
    </citation>
    <scope>NUCLEOTIDE SEQUENCE [LARGE SCALE GENOMIC DNA]</scope>
    <source>
        <strain evidence="6 7">D-507</strain>
    </source>
</reference>
<dbReference type="EMBL" id="JBEPLS010000001">
    <property type="protein sequence ID" value="MET3602247.1"/>
    <property type="molecule type" value="Genomic_DNA"/>
</dbReference>
<dbReference type="PANTHER" id="PTHR12215">
    <property type="entry name" value="PHOSPHOPANTETHEINE TRANSFERASE"/>
    <property type="match status" value="1"/>
</dbReference>
<dbReference type="InterPro" id="IPR037143">
    <property type="entry name" value="4-PPantetheinyl_Trfase_dom_sf"/>
</dbReference>
<dbReference type="EC" id="2.7.8.-" evidence="5"/>
<evidence type="ECO:0000313" key="6">
    <source>
        <dbReference type="EMBL" id="QEN01351.1"/>
    </source>
</evidence>
<evidence type="ECO:0000259" key="4">
    <source>
        <dbReference type="Pfam" id="PF22624"/>
    </source>
</evidence>
<dbReference type="Proteomes" id="UP000323522">
    <property type="component" value="Chromosome"/>
</dbReference>
<evidence type="ECO:0000259" key="3">
    <source>
        <dbReference type="Pfam" id="PF01648"/>
    </source>
</evidence>
<proteinExistence type="inferred from homology"/>
<dbReference type="PANTHER" id="PTHR12215:SF10">
    <property type="entry name" value="L-AMINOADIPATE-SEMIALDEHYDE DEHYDROGENASE-PHOSPHOPANTETHEINYL TRANSFERASE"/>
    <property type="match status" value="1"/>
</dbReference>
<dbReference type="InterPro" id="IPR055066">
    <property type="entry name" value="AASDHPPT_N"/>
</dbReference>
<evidence type="ECO:0000313" key="5">
    <source>
        <dbReference type="EMBL" id="MET3602247.1"/>
    </source>
</evidence>
<dbReference type="EMBL" id="CP035708">
    <property type="protein sequence ID" value="QEN01351.1"/>
    <property type="molecule type" value="Genomic_DNA"/>
</dbReference>
<dbReference type="Pfam" id="PF01648">
    <property type="entry name" value="ACPS"/>
    <property type="match status" value="1"/>
</dbReference>
<protein>
    <submittedName>
        <fullName evidence="5 6">4'-phosphopantetheinyl transferase</fullName>
        <ecNumber evidence="5">2.7.8.-</ecNumber>
    </submittedName>
</protein>
<accession>A0A5C1Q1G3</accession>
<dbReference type="AlphaFoldDB" id="A0A5C1Q1G3"/>
<dbReference type="SUPFAM" id="SSF56214">
    <property type="entry name" value="4'-phosphopantetheinyl transferase"/>
    <property type="match status" value="2"/>
</dbReference>
<dbReference type="Gene3D" id="3.90.470.20">
    <property type="entry name" value="4'-phosphopantetheinyl transferase domain"/>
    <property type="match status" value="1"/>
</dbReference>
<evidence type="ECO:0000313" key="8">
    <source>
        <dbReference type="Proteomes" id="UP001549111"/>
    </source>
</evidence>
<dbReference type="GO" id="GO:0005829">
    <property type="term" value="C:cytosol"/>
    <property type="evidence" value="ECO:0007669"/>
    <property type="project" value="TreeGrafter"/>
</dbReference>
<dbReference type="InterPro" id="IPR008278">
    <property type="entry name" value="4-PPantetheinyl_Trfase_dom"/>
</dbReference>
<dbReference type="Pfam" id="PF22624">
    <property type="entry name" value="AASDHPPT_N"/>
    <property type="match status" value="1"/>
</dbReference>
<keyword evidence="2 6" id="KW-0808">Transferase</keyword>
<comment type="similarity">
    <text evidence="1">Belongs to the P-Pant transferase superfamily. Gsp/Sfp/HetI/AcpT family.</text>
</comment>
<dbReference type="GO" id="GO:0008897">
    <property type="term" value="F:holo-[acyl-carrier-protein] synthase activity"/>
    <property type="evidence" value="ECO:0007669"/>
    <property type="project" value="InterPro"/>
</dbReference>
<evidence type="ECO:0000256" key="2">
    <source>
        <dbReference type="ARBA" id="ARBA00022679"/>
    </source>
</evidence>
<dbReference type="InterPro" id="IPR050559">
    <property type="entry name" value="P-Pant_transferase_sf"/>
</dbReference>
<dbReference type="RefSeq" id="WP_149504042.1">
    <property type="nucleotide sequence ID" value="NZ_CP035708.1"/>
</dbReference>
<reference evidence="5 8" key="2">
    <citation type="submission" date="2024-06" db="EMBL/GenBank/DDBJ databases">
        <title>Genomic Encyclopedia of Type Strains, Phase IV (KMG-IV): sequencing the most valuable type-strain genomes for metagenomic binning, comparative biology and taxonomic classification.</title>
        <authorList>
            <person name="Goeker M."/>
        </authorList>
    </citation>
    <scope>NUCLEOTIDE SEQUENCE [LARGE SCALE GENOMIC DNA]</scope>
    <source>
        <strain evidence="5 8">D-501</strain>
    </source>
</reference>
<sequence length="273" mass="29820">MFGLRRHRPCRIELHLMPVAPGEPEDPVDLAVLDESERARAMRLRRPADRVLFIRAHALLRRVLSRHAPIDPARWRLVRAEAGKPALCPQQHPALQALRFNLSHCAGLVAVALAWEREIGVDVEPVDALQPDEALGRTLLSPGEWRHWQALVDAHGVDGVDGMDGGGGGRARRHFLLTRWTLKEALLKAAGIGLSGLEPAGLELLPAPNGLWRVQPGRAALPAALLHWVDGGWLQGGLEAGSHHWALACERQAGETIELQWLRHSSAGVIAPG</sequence>
<dbReference type="KEGG" id="snn:EWH46_11545"/>
<dbReference type="GO" id="GO:0000287">
    <property type="term" value="F:magnesium ion binding"/>
    <property type="evidence" value="ECO:0007669"/>
    <property type="project" value="InterPro"/>
</dbReference>
<dbReference type="GO" id="GO:0019878">
    <property type="term" value="P:lysine biosynthetic process via aminoadipic acid"/>
    <property type="evidence" value="ECO:0007669"/>
    <property type="project" value="TreeGrafter"/>
</dbReference>
<gene>
    <name evidence="5" type="ORF">ABIC99_000023</name>
    <name evidence="6" type="ORF">EWH46_11545</name>
</gene>
<dbReference type="Proteomes" id="UP001549111">
    <property type="component" value="Unassembled WGS sequence"/>
</dbReference>
<evidence type="ECO:0000313" key="7">
    <source>
        <dbReference type="Proteomes" id="UP000323522"/>
    </source>
</evidence>
<feature type="domain" description="4'-phosphopantetheinyl transferase" evidence="3">
    <location>
        <begin position="119"/>
        <end position="222"/>
    </location>
</feature>
<organism evidence="6 7">
    <name type="scientific">Sphaerotilus sulfidivorans</name>
    <dbReference type="NCBI Taxonomy" id="639200"/>
    <lineage>
        <taxon>Bacteria</taxon>
        <taxon>Pseudomonadati</taxon>
        <taxon>Pseudomonadota</taxon>
        <taxon>Betaproteobacteria</taxon>
        <taxon>Burkholderiales</taxon>
        <taxon>Sphaerotilaceae</taxon>
        <taxon>Sphaerotilus</taxon>
    </lineage>
</organism>
<name>A0A5C1Q1G3_9BURK</name>
<feature type="domain" description="4'-phosphopantetheinyl transferase N-terminal" evidence="4">
    <location>
        <begin position="30"/>
        <end position="112"/>
    </location>
</feature>